<dbReference type="GeneID" id="8298756"/>
<organism evidence="1 2">
    <name type="scientific">Candida tropicalis (strain ATCC MYA-3404 / T1)</name>
    <name type="common">Yeast</name>
    <dbReference type="NCBI Taxonomy" id="294747"/>
    <lineage>
        <taxon>Eukaryota</taxon>
        <taxon>Fungi</taxon>
        <taxon>Dikarya</taxon>
        <taxon>Ascomycota</taxon>
        <taxon>Saccharomycotina</taxon>
        <taxon>Pichiomycetes</taxon>
        <taxon>Debaryomycetaceae</taxon>
        <taxon>Candida/Lodderomyces clade</taxon>
        <taxon>Candida</taxon>
    </lineage>
</organism>
<dbReference type="RefSeq" id="XP_002546628.1">
    <property type="nucleotide sequence ID" value="XM_002546582.1"/>
</dbReference>
<accession>C5MJ63</accession>
<dbReference type="OrthoDB" id="10542766at2759"/>
<protein>
    <submittedName>
        <fullName evidence="1">Uncharacterized protein</fullName>
    </submittedName>
</protein>
<dbReference type="AlphaFoldDB" id="C5MJ63"/>
<sequence length="242" mass="28913">MLRIFTFDEKRLGIHNERFAYIPVDSEEEITKGLENTKDEEVFETNFYHHYPLYVNNYAVVKSNEIELRSVLNPGKSIKIKEDELTQAIYQYYQVEHIDFYVFYKDESDLQFLKENSNCQTSQPIFTKIKKCTKEITKKYVESRLKKDSSGVNLNYYYIDEETHQLILTSLMEEFAYRTHDVVVDKVESIPLSNIELYYKLGNDDGNYKTIDGYRDINRCYDDDDFLRDEITYVPQSKRNMD</sequence>
<dbReference type="VEuPathDB" id="FungiDB:CTRG_06106"/>
<keyword evidence="2" id="KW-1185">Reference proteome</keyword>
<evidence type="ECO:0000313" key="1">
    <source>
        <dbReference type="EMBL" id="EER30322.1"/>
    </source>
</evidence>
<reference evidence="1 2" key="1">
    <citation type="journal article" date="2009" name="Nature">
        <title>Evolution of pathogenicity and sexual reproduction in eight Candida genomes.</title>
        <authorList>
            <person name="Butler G."/>
            <person name="Rasmussen M.D."/>
            <person name="Lin M.F."/>
            <person name="Santos M.A."/>
            <person name="Sakthikumar S."/>
            <person name="Munro C.A."/>
            <person name="Rheinbay E."/>
            <person name="Grabherr M."/>
            <person name="Forche A."/>
            <person name="Reedy J.L."/>
            <person name="Agrafioti I."/>
            <person name="Arnaud M.B."/>
            <person name="Bates S."/>
            <person name="Brown A.J."/>
            <person name="Brunke S."/>
            <person name="Costanzo M.C."/>
            <person name="Fitzpatrick D.A."/>
            <person name="de Groot P.W."/>
            <person name="Harris D."/>
            <person name="Hoyer L.L."/>
            <person name="Hube B."/>
            <person name="Klis F.M."/>
            <person name="Kodira C."/>
            <person name="Lennard N."/>
            <person name="Logue M.E."/>
            <person name="Martin R."/>
            <person name="Neiman A.M."/>
            <person name="Nikolaou E."/>
            <person name="Quail M.A."/>
            <person name="Quinn J."/>
            <person name="Santos M.C."/>
            <person name="Schmitzberger F.F."/>
            <person name="Sherlock G."/>
            <person name="Shah P."/>
            <person name="Silverstein K.A."/>
            <person name="Skrzypek M.S."/>
            <person name="Soll D."/>
            <person name="Staggs R."/>
            <person name="Stansfield I."/>
            <person name="Stumpf M.P."/>
            <person name="Sudbery P.E."/>
            <person name="Srikantha T."/>
            <person name="Zeng Q."/>
            <person name="Berman J."/>
            <person name="Berriman M."/>
            <person name="Heitman J."/>
            <person name="Gow N.A."/>
            <person name="Lorenz M.C."/>
            <person name="Birren B.W."/>
            <person name="Kellis M."/>
            <person name="Cuomo C.A."/>
        </authorList>
    </citation>
    <scope>NUCLEOTIDE SEQUENCE [LARGE SCALE GENOMIC DNA]</scope>
    <source>
        <strain evidence="2">ATCC MYA-3404 / T1</strain>
    </source>
</reference>
<dbReference type="HOGENOM" id="CLU_1184873_0_0_1"/>
<evidence type="ECO:0000313" key="2">
    <source>
        <dbReference type="Proteomes" id="UP000002037"/>
    </source>
</evidence>
<dbReference type="EMBL" id="GG692405">
    <property type="protein sequence ID" value="EER30322.1"/>
    <property type="molecule type" value="Genomic_DNA"/>
</dbReference>
<dbReference type="KEGG" id="ctp:CTRG_06106"/>
<gene>
    <name evidence="1" type="ORF">CTRG_06106</name>
</gene>
<name>C5MJ63_CANTT</name>
<proteinExistence type="predicted"/>
<dbReference type="Proteomes" id="UP000002037">
    <property type="component" value="Unassembled WGS sequence"/>
</dbReference>